<dbReference type="OMA" id="DLYRKWY"/>
<evidence type="ECO:0000313" key="2">
    <source>
        <dbReference type="RefSeq" id="XP_023170793.1"/>
    </source>
</evidence>
<name>A0A6J1M2C9_DROHY</name>
<dbReference type="Proteomes" id="UP000504633">
    <property type="component" value="Unplaced"/>
</dbReference>
<gene>
    <name evidence="2" type="primary">LOC111599389</name>
</gene>
<organism evidence="1 2">
    <name type="scientific">Drosophila hydei</name>
    <name type="common">Fruit fly</name>
    <dbReference type="NCBI Taxonomy" id="7224"/>
    <lineage>
        <taxon>Eukaryota</taxon>
        <taxon>Metazoa</taxon>
        <taxon>Ecdysozoa</taxon>
        <taxon>Arthropoda</taxon>
        <taxon>Hexapoda</taxon>
        <taxon>Insecta</taxon>
        <taxon>Pterygota</taxon>
        <taxon>Neoptera</taxon>
        <taxon>Endopterygota</taxon>
        <taxon>Diptera</taxon>
        <taxon>Brachycera</taxon>
        <taxon>Muscomorpha</taxon>
        <taxon>Ephydroidea</taxon>
        <taxon>Drosophilidae</taxon>
        <taxon>Drosophila</taxon>
    </lineage>
</organism>
<protein>
    <submittedName>
        <fullName evidence="2">Uncharacterized protein LOC111599389</fullName>
    </submittedName>
</protein>
<keyword evidence="1" id="KW-1185">Reference proteome</keyword>
<accession>A0A6J1M2C9</accession>
<dbReference type="KEGG" id="dhe:111599389"/>
<dbReference type="GeneID" id="111599389"/>
<dbReference type="RefSeq" id="XP_023170793.1">
    <property type="nucleotide sequence ID" value="XM_023315025.1"/>
</dbReference>
<dbReference type="AlphaFoldDB" id="A0A6J1M2C9"/>
<sequence>MGRKSHDDTTLNRVLDEDFDCLLRVATCIGESLARPKDREICTRTLQDLAKFNNKSSSITKRHVRKFLCFYLQVLRWTQLHQPLELYEKWYNNPNQSDRRRKQSDEMHFWLEQGRSYLAMKHFDDGSTVIYSAVAKDSSYGWAEGGLKSLTYQENTQRDD</sequence>
<reference evidence="2" key="1">
    <citation type="submission" date="2025-08" db="UniProtKB">
        <authorList>
            <consortium name="RefSeq"/>
        </authorList>
    </citation>
    <scope>IDENTIFICATION</scope>
    <source>
        <strain evidence="2">15085-1641.00</strain>
        <tissue evidence="2">Whole body</tissue>
    </source>
</reference>
<evidence type="ECO:0000313" key="1">
    <source>
        <dbReference type="Proteomes" id="UP000504633"/>
    </source>
</evidence>
<proteinExistence type="predicted"/>
<dbReference type="OrthoDB" id="6599787at2759"/>